<comment type="caution">
    <text evidence="1">The sequence shown here is derived from an EMBL/GenBank/DDBJ whole genome shotgun (WGS) entry which is preliminary data.</text>
</comment>
<dbReference type="Gene3D" id="1.20.1260.10">
    <property type="match status" value="1"/>
</dbReference>
<evidence type="ECO:0000313" key="2">
    <source>
        <dbReference type="Proteomes" id="UP000239504"/>
    </source>
</evidence>
<dbReference type="InterPro" id="IPR019243">
    <property type="entry name" value="DUF2202"/>
</dbReference>
<accession>A0A2S7KAL2</accession>
<dbReference type="EMBL" id="PJCH01000001">
    <property type="protein sequence ID" value="PQA89527.1"/>
    <property type="molecule type" value="Genomic_DNA"/>
</dbReference>
<organism evidence="1 2">
    <name type="scientific">Hyphococcus luteus</name>
    <dbReference type="NCBI Taxonomy" id="2058213"/>
    <lineage>
        <taxon>Bacteria</taxon>
        <taxon>Pseudomonadati</taxon>
        <taxon>Pseudomonadota</taxon>
        <taxon>Alphaproteobacteria</taxon>
        <taxon>Parvularculales</taxon>
        <taxon>Parvularculaceae</taxon>
        <taxon>Hyphococcus</taxon>
    </lineage>
</organism>
<sequence length="138" mass="15442">MTHALTIAAMTEAIEDEYKAQAAYEAVIEKFGLVRPFINIVDAEARHADALRRQFERLGASPPADQWKGKARAPATLREACEQAVAGEVENAAMYDRLLAQVEDQAVRQVLFNLKDASQSRHLPAFRRALAREASRHR</sequence>
<dbReference type="CDD" id="cd01048">
    <property type="entry name" value="Ferritin_like_AB2"/>
    <property type="match status" value="1"/>
</dbReference>
<dbReference type="OrthoDB" id="573482at2"/>
<evidence type="ECO:0000313" key="1">
    <source>
        <dbReference type="EMBL" id="PQA89527.1"/>
    </source>
</evidence>
<protein>
    <submittedName>
        <fullName evidence="1">DUF2202 domain-containing protein</fullName>
    </submittedName>
</protein>
<dbReference type="AlphaFoldDB" id="A0A2S7KAL2"/>
<dbReference type="Proteomes" id="UP000239504">
    <property type="component" value="Unassembled WGS sequence"/>
</dbReference>
<gene>
    <name evidence="1" type="ORF">CW354_01255</name>
</gene>
<dbReference type="SUPFAM" id="SSF47240">
    <property type="entry name" value="Ferritin-like"/>
    <property type="match status" value="1"/>
</dbReference>
<name>A0A2S7KAL2_9PROT</name>
<reference evidence="1 2" key="1">
    <citation type="submission" date="2017-12" db="EMBL/GenBank/DDBJ databases">
        <authorList>
            <person name="Hurst M.R.H."/>
        </authorList>
    </citation>
    <scope>NUCLEOTIDE SEQUENCE [LARGE SCALE GENOMIC DNA]</scope>
    <source>
        <strain evidence="1 2">SY-3-19</strain>
    </source>
</reference>
<dbReference type="RefSeq" id="WP_104828229.1">
    <property type="nucleotide sequence ID" value="NZ_PJCH01000001.1"/>
</dbReference>
<dbReference type="InterPro" id="IPR012347">
    <property type="entry name" value="Ferritin-like"/>
</dbReference>
<dbReference type="InterPro" id="IPR009078">
    <property type="entry name" value="Ferritin-like_SF"/>
</dbReference>
<keyword evidence="2" id="KW-1185">Reference proteome</keyword>
<proteinExistence type="predicted"/>